<keyword evidence="1" id="KW-0732">Signal</keyword>
<keyword evidence="3" id="KW-1185">Reference proteome</keyword>
<feature type="chain" id="PRO_5020729477" evidence="1">
    <location>
        <begin position="21"/>
        <end position="147"/>
    </location>
</feature>
<dbReference type="EMBL" id="SJZI01000044">
    <property type="protein sequence ID" value="TCJ13549.1"/>
    <property type="molecule type" value="Genomic_DNA"/>
</dbReference>
<evidence type="ECO:0000313" key="2">
    <source>
        <dbReference type="EMBL" id="TCJ13549.1"/>
    </source>
</evidence>
<organism evidence="2 3">
    <name type="scientific">Flaviaesturariibacter flavus</name>
    <dbReference type="NCBI Taxonomy" id="2502780"/>
    <lineage>
        <taxon>Bacteria</taxon>
        <taxon>Pseudomonadati</taxon>
        <taxon>Bacteroidota</taxon>
        <taxon>Chitinophagia</taxon>
        <taxon>Chitinophagales</taxon>
        <taxon>Chitinophagaceae</taxon>
        <taxon>Flaviaestuariibacter</taxon>
    </lineage>
</organism>
<dbReference type="SUPFAM" id="SSF160574">
    <property type="entry name" value="BT0923-like"/>
    <property type="match status" value="1"/>
</dbReference>
<reference evidence="2 3" key="1">
    <citation type="submission" date="2019-03" db="EMBL/GenBank/DDBJ databases">
        <authorList>
            <person name="Kim M.K.M."/>
        </authorList>
    </citation>
    <scope>NUCLEOTIDE SEQUENCE [LARGE SCALE GENOMIC DNA]</scope>
    <source>
        <strain evidence="2 3">17J68-12</strain>
    </source>
</reference>
<dbReference type="OrthoDB" id="678457at2"/>
<protein>
    <submittedName>
        <fullName evidence="2">Uncharacterized protein</fullName>
    </submittedName>
</protein>
<feature type="signal peptide" evidence="1">
    <location>
        <begin position="1"/>
        <end position="20"/>
    </location>
</feature>
<comment type="caution">
    <text evidence="2">The sequence shown here is derived from an EMBL/GenBank/DDBJ whole genome shotgun (WGS) entry which is preliminary data.</text>
</comment>
<dbReference type="Gene3D" id="3.10.450.360">
    <property type="match status" value="1"/>
</dbReference>
<evidence type="ECO:0000313" key="3">
    <source>
        <dbReference type="Proteomes" id="UP000295334"/>
    </source>
</evidence>
<sequence>MKKVILAVVVAVALQASAFAAPTPNVTERVMKAFSSTFNSASDILWSEVDGIYEARFTYNDILTRVRYDADGNSLMTIRYYYEQQLPLSVLTKVKKEYSAQKVHSVTELTIGDSTEFHITLEDQKNWTIVIADNMGGLRESKKLIKA</sequence>
<dbReference type="AlphaFoldDB" id="A0A4R1B9G8"/>
<proteinExistence type="predicted"/>
<dbReference type="RefSeq" id="WP_131449750.1">
    <property type="nucleotide sequence ID" value="NZ_SJZI01000044.1"/>
</dbReference>
<name>A0A4R1B9G8_9BACT</name>
<evidence type="ECO:0000256" key="1">
    <source>
        <dbReference type="SAM" id="SignalP"/>
    </source>
</evidence>
<dbReference type="Proteomes" id="UP000295334">
    <property type="component" value="Unassembled WGS sequence"/>
</dbReference>
<gene>
    <name evidence="2" type="ORF">EPD60_12180</name>
</gene>
<accession>A0A4R1B9G8</accession>